<evidence type="ECO:0000259" key="3">
    <source>
        <dbReference type="Pfam" id="PF01323"/>
    </source>
</evidence>
<feature type="domain" description="DSBA-like thioredoxin" evidence="3">
    <location>
        <begin position="4"/>
        <end position="201"/>
    </location>
</feature>
<dbReference type="PANTHER" id="PTHR42943">
    <property type="entry name" value="GLUTATHIONE S-TRANSFERASE KAPPA"/>
    <property type="match status" value="1"/>
</dbReference>
<comment type="catalytic activity">
    <reaction evidence="1">
        <text>2-hydroxychromene-2-carboxylate = (3E)-4-(2-hydroxyphenyl)-2-oxobut-3-enoate</text>
        <dbReference type="Rhea" id="RHEA:27401"/>
        <dbReference type="ChEBI" id="CHEBI:59350"/>
        <dbReference type="ChEBI" id="CHEBI:59353"/>
        <dbReference type="EC" id="5.99.1.4"/>
    </reaction>
</comment>
<evidence type="ECO:0000313" key="4">
    <source>
        <dbReference type="EMBL" id="TGY88860.1"/>
    </source>
</evidence>
<keyword evidence="1 4" id="KW-0413">Isomerase</keyword>
<evidence type="ECO:0000313" key="5">
    <source>
        <dbReference type="Proteomes" id="UP000308054"/>
    </source>
</evidence>
<dbReference type="InterPro" id="IPR036249">
    <property type="entry name" value="Thioredoxin-like_sf"/>
</dbReference>
<comment type="caution">
    <text evidence="4">The sequence shown here is derived from an EMBL/GenBank/DDBJ whole genome shotgun (WGS) entry which is preliminary data.</text>
</comment>
<dbReference type="RefSeq" id="WP_135995400.1">
    <property type="nucleotide sequence ID" value="NZ_CP071057.1"/>
</dbReference>
<dbReference type="GO" id="GO:0016491">
    <property type="term" value="F:oxidoreductase activity"/>
    <property type="evidence" value="ECO:0007669"/>
    <property type="project" value="InterPro"/>
</dbReference>
<dbReference type="PIRSF" id="PIRSF006386">
    <property type="entry name" value="HCCAis_GSTk"/>
    <property type="match status" value="1"/>
</dbReference>
<reference evidence="4 5" key="1">
    <citation type="journal article" date="2017" name="Int. J. Syst. Evol. Microbiol.">
        <title>Marinicauda algicola sp. nov., isolated from a marine red alga Rhodosorus marinus.</title>
        <authorList>
            <person name="Jeong S.E."/>
            <person name="Jeon S.H."/>
            <person name="Chun B.H."/>
            <person name="Kim D.W."/>
            <person name="Jeon C.O."/>
        </authorList>
    </citation>
    <scope>NUCLEOTIDE SEQUENCE [LARGE SCALE GENOMIC DNA]</scope>
    <source>
        <strain evidence="4 5">JCM 31718</strain>
    </source>
</reference>
<dbReference type="Pfam" id="PF01323">
    <property type="entry name" value="DSBA"/>
    <property type="match status" value="1"/>
</dbReference>
<dbReference type="InterPro" id="IPR051924">
    <property type="entry name" value="GST_Kappa/NadH"/>
</dbReference>
<dbReference type="InterPro" id="IPR001853">
    <property type="entry name" value="DSBA-like_thioredoxin_dom"/>
</dbReference>
<accession>A0A4S2H000</accession>
<gene>
    <name evidence="4" type="ORF">E5163_06905</name>
</gene>
<dbReference type="EMBL" id="SRXW01000002">
    <property type="protein sequence ID" value="TGY88860.1"/>
    <property type="molecule type" value="Genomic_DNA"/>
</dbReference>
<dbReference type="OrthoDB" id="5244108at2"/>
<name>A0A4S2H000_9PROT</name>
<dbReference type="Proteomes" id="UP000308054">
    <property type="component" value="Unassembled WGS sequence"/>
</dbReference>
<feature type="active site" description="Nucleophile" evidence="2">
    <location>
        <position position="13"/>
    </location>
</feature>
<dbReference type="InterPro" id="IPR014440">
    <property type="entry name" value="HCCAis_GSTk"/>
</dbReference>
<evidence type="ECO:0000256" key="1">
    <source>
        <dbReference type="PIRNR" id="PIRNR006386"/>
    </source>
</evidence>
<protein>
    <recommendedName>
        <fullName evidence="1">2-hydroxychromene-2-carboxylate isomerase</fullName>
        <ecNumber evidence="1">5.99.1.4</ecNumber>
    </recommendedName>
</protein>
<proteinExistence type="inferred from homology"/>
<comment type="similarity">
    <text evidence="1">Belongs to the GST superfamily. NadH family.</text>
</comment>
<dbReference type="EC" id="5.99.1.4" evidence="1"/>
<dbReference type="AlphaFoldDB" id="A0A4S2H000"/>
<dbReference type="PANTHER" id="PTHR42943:SF2">
    <property type="entry name" value="GLUTATHIONE S-TRANSFERASE KAPPA 1"/>
    <property type="match status" value="1"/>
</dbReference>
<keyword evidence="5" id="KW-1185">Reference proteome</keyword>
<dbReference type="GO" id="GO:0018845">
    <property type="term" value="F:2-hydroxychromene-2-carboxylate isomerase activity"/>
    <property type="evidence" value="ECO:0007669"/>
    <property type="project" value="UniProtKB-UniRule"/>
</dbReference>
<sequence length="219" mass="24573">MSLTLDLFWSFRSPYSYLATPRLRTLQEAWDLDIRVRPVRPLILREDGFFESRGKMWLDYLLVDVVRLAEYLDLPIAPPNPDPVAVEPGAGKPAADQSRVINLTRLGVAASHRGCGLAFLDAVSRRIFSGEAWTQGDTLKTALAEEDIDLDALQGEVEANPARFDAEIAQNEADLIKAGHWGVPTLVFQGEPFFGQDRIDLCLWRMKQHGLEPRQAEES</sequence>
<dbReference type="Gene3D" id="3.40.30.10">
    <property type="entry name" value="Glutaredoxin"/>
    <property type="match status" value="1"/>
</dbReference>
<dbReference type="SUPFAM" id="SSF52833">
    <property type="entry name" value="Thioredoxin-like"/>
    <property type="match status" value="1"/>
</dbReference>
<evidence type="ECO:0000256" key="2">
    <source>
        <dbReference type="PIRSR" id="PIRSR006386-1"/>
    </source>
</evidence>
<organism evidence="4 5">
    <name type="scientific">Marinicauda algicola</name>
    <dbReference type="NCBI Taxonomy" id="2029849"/>
    <lineage>
        <taxon>Bacteria</taxon>
        <taxon>Pseudomonadati</taxon>
        <taxon>Pseudomonadota</taxon>
        <taxon>Alphaproteobacteria</taxon>
        <taxon>Maricaulales</taxon>
        <taxon>Maricaulaceae</taxon>
        <taxon>Marinicauda</taxon>
    </lineage>
</organism>